<keyword evidence="3" id="KW-1185">Reference proteome</keyword>
<keyword evidence="1" id="KW-1133">Transmembrane helix</keyword>
<organism evidence="2 3">
    <name type="scientific">Thermoflavimicrobium daqui</name>
    <dbReference type="NCBI Taxonomy" id="2137476"/>
    <lineage>
        <taxon>Bacteria</taxon>
        <taxon>Bacillati</taxon>
        <taxon>Bacillota</taxon>
        <taxon>Bacilli</taxon>
        <taxon>Bacillales</taxon>
        <taxon>Thermoactinomycetaceae</taxon>
        <taxon>Thermoflavimicrobium</taxon>
    </lineage>
</organism>
<keyword evidence="1" id="KW-0472">Membrane</keyword>
<reference evidence="2 3" key="2">
    <citation type="submission" date="2018-06" db="EMBL/GenBank/DDBJ databases">
        <authorList>
            <person name="Zhirakovskaya E."/>
        </authorList>
    </citation>
    <scope>NUCLEOTIDE SEQUENCE [LARGE SCALE GENOMIC DNA]</scope>
    <source>
        <strain evidence="2 3">FBKL4.011</strain>
    </source>
</reference>
<gene>
    <name evidence="2" type="ORF">DL897_16080</name>
</gene>
<evidence type="ECO:0000256" key="1">
    <source>
        <dbReference type="SAM" id="Phobius"/>
    </source>
</evidence>
<feature type="transmembrane region" description="Helical" evidence="1">
    <location>
        <begin position="109"/>
        <end position="126"/>
    </location>
</feature>
<feature type="transmembrane region" description="Helical" evidence="1">
    <location>
        <begin position="132"/>
        <end position="149"/>
    </location>
</feature>
<feature type="transmembrane region" description="Helical" evidence="1">
    <location>
        <begin position="185"/>
        <end position="201"/>
    </location>
</feature>
<accession>A0A364K1K8</accession>
<sequence>MTYFQLGSLSIPATWLAVSIALLTASFMYRVLTGTKVGEWYWNSFILYFFVWKLSYILFHFNLFVNMPLSILYFNGGTKGHIVALITLSLYLLFIAVKKNSSIYEESTCLFLLYLIGYEVIFHLLEKNGLEAAIHLILFTCYLLLFTSLKKKKGLLSYQMFLLWILLELLIISYFHTIFSMEAFTFIWAGVTVLILSKKAGENT</sequence>
<dbReference type="Proteomes" id="UP000251213">
    <property type="component" value="Unassembled WGS sequence"/>
</dbReference>
<proteinExistence type="predicted"/>
<dbReference type="OrthoDB" id="2427847at2"/>
<dbReference type="EMBL" id="QJKK01000013">
    <property type="protein sequence ID" value="RAL21473.1"/>
    <property type="molecule type" value="Genomic_DNA"/>
</dbReference>
<feature type="transmembrane region" description="Helical" evidence="1">
    <location>
        <begin position="79"/>
        <end position="97"/>
    </location>
</feature>
<evidence type="ECO:0000313" key="3">
    <source>
        <dbReference type="Proteomes" id="UP000251213"/>
    </source>
</evidence>
<reference evidence="2 3" key="1">
    <citation type="submission" date="2018-06" db="EMBL/GenBank/DDBJ databases">
        <title>Thermoflavimicrobium daqus sp. nov., a thermophilic microbe isolated from Moutai-flavour Daqu.</title>
        <authorList>
            <person name="Wang X."/>
            <person name="Zhou H."/>
        </authorList>
    </citation>
    <scope>NUCLEOTIDE SEQUENCE [LARGE SCALE GENOMIC DNA]</scope>
    <source>
        <strain evidence="2 3">FBKL4.011</strain>
    </source>
</reference>
<keyword evidence="1" id="KW-0812">Transmembrane</keyword>
<protein>
    <submittedName>
        <fullName evidence="2">Uncharacterized protein</fullName>
    </submittedName>
</protein>
<feature type="transmembrane region" description="Helical" evidence="1">
    <location>
        <begin position="40"/>
        <end position="59"/>
    </location>
</feature>
<comment type="caution">
    <text evidence="2">The sequence shown here is derived from an EMBL/GenBank/DDBJ whole genome shotgun (WGS) entry which is preliminary data.</text>
</comment>
<evidence type="ECO:0000313" key="2">
    <source>
        <dbReference type="EMBL" id="RAL21473.1"/>
    </source>
</evidence>
<feature type="transmembrane region" description="Helical" evidence="1">
    <location>
        <begin position="161"/>
        <end position="179"/>
    </location>
</feature>
<feature type="transmembrane region" description="Helical" evidence="1">
    <location>
        <begin position="6"/>
        <end position="28"/>
    </location>
</feature>
<dbReference type="RefSeq" id="WP_113660146.1">
    <property type="nucleotide sequence ID" value="NZ_KZ845675.1"/>
</dbReference>
<dbReference type="AlphaFoldDB" id="A0A364K1K8"/>
<name>A0A364K1K8_9BACL</name>